<dbReference type="PANTHER" id="PTHR46148">
    <property type="entry name" value="CHROMO DOMAIN-CONTAINING PROTEIN"/>
    <property type="match status" value="1"/>
</dbReference>
<sequence>MANYRLRISNILPNSWFYKLKKKEPITATSSSPAGTLTNPPVNDGQPHRKSYYFTRDLNVPNRKTENSPDSPRRSSKKRRPITPKKPVHRKTLAGEPNSAGKCHCHVPPESVWTESNPGSNSSDTESHSPESRNCPCKTIPSYDDVFRKLDLPPIIAKPEEFGSGKWVIEEGGRSLSLSVNSRRIRDGNKAKGNVFSPRIGNRVRVQAINGGRKSSVRRRGLSESMAVVKTSVDPQKDFKESMVEMIMENNIKTSKDLEDLLACYLSLNSNEYHELIIKVRFIGPFEIVARIGKVAYRLELPPELSQIHDTFHVSQLRKCLADESAFVPLEDIEVDERLNYAEKPIAVLERKTKTLRNKEVGIVKVQWEHRKGSEWTWEPEDEMRRNHPELFQA</sequence>
<gene>
    <name evidence="8" type="ORF">OSB04_023038</name>
</gene>
<keyword evidence="9" id="KW-1185">Reference proteome</keyword>
<evidence type="ECO:0000256" key="3">
    <source>
        <dbReference type="ARBA" id="ARBA00023015"/>
    </source>
</evidence>
<dbReference type="Proteomes" id="UP001172457">
    <property type="component" value="Chromosome 6"/>
</dbReference>
<evidence type="ECO:0000256" key="1">
    <source>
        <dbReference type="ARBA" id="ARBA00004123"/>
    </source>
</evidence>
<dbReference type="PROSITE" id="PS51754">
    <property type="entry name" value="OVATE"/>
    <property type="match status" value="1"/>
</dbReference>
<keyword evidence="4" id="KW-0804">Transcription</keyword>
<dbReference type="GO" id="GO:0005634">
    <property type="term" value="C:nucleus"/>
    <property type="evidence" value="ECO:0007669"/>
    <property type="project" value="UniProtKB-SubCell"/>
</dbReference>
<feature type="compositionally biased region" description="Basic and acidic residues" evidence="6">
    <location>
        <begin position="63"/>
        <end position="73"/>
    </location>
</feature>
<accession>A0AA38SWQ4</accession>
<feature type="domain" description="OVATE" evidence="7">
    <location>
        <begin position="228"/>
        <end position="287"/>
    </location>
</feature>
<dbReference type="NCBIfam" id="TIGR01568">
    <property type="entry name" value="A_thal_3678"/>
    <property type="match status" value="1"/>
</dbReference>
<dbReference type="Pfam" id="PF13724">
    <property type="entry name" value="DNA_binding_2"/>
    <property type="match status" value="1"/>
</dbReference>
<evidence type="ECO:0000256" key="5">
    <source>
        <dbReference type="ARBA" id="ARBA00023242"/>
    </source>
</evidence>
<comment type="subcellular location">
    <subcellularLocation>
        <location evidence="1">Nucleus</location>
    </subcellularLocation>
</comment>
<evidence type="ECO:0000256" key="6">
    <source>
        <dbReference type="SAM" id="MobiDB-lite"/>
    </source>
</evidence>
<organism evidence="8 9">
    <name type="scientific">Centaurea solstitialis</name>
    <name type="common">yellow star-thistle</name>
    <dbReference type="NCBI Taxonomy" id="347529"/>
    <lineage>
        <taxon>Eukaryota</taxon>
        <taxon>Viridiplantae</taxon>
        <taxon>Streptophyta</taxon>
        <taxon>Embryophyta</taxon>
        <taxon>Tracheophyta</taxon>
        <taxon>Spermatophyta</taxon>
        <taxon>Magnoliopsida</taxon>
        <taxon>eudicotyledons</taxon>
        <taxon>Gunneridae</taxon>
        <taxon>Pentapetalae</taxon>
        <taxon>asterids</taxon>
        <taxon>campanulids</taxon>
        <taxon>Asterales</taxon>
        <taxon>Asteraceae</taxon>
        <taxon>Carduoideae</taxon>
        <taxon>Cardueae</taxon>
        <taxon>Centaureinae</taxon>
        <taxon>Centaurea</taxon>
    </lineage>
</organism>
<reference evidence="8" key="1">
    <citation type="submission" date="2023-03" db="EMBL/GenBank/DDBJ databases">
        <title>Chromosome-scale reference genome and RAD-based genetic map of yellow starthistle (Centaurea solstitialis) reveal putative structural variation and QTLs associated with invader traits.</title>
        <authorList>
            <person name="Reatini B."/>
            <person name="Cang F.A."/>
            <person name="Jiang Q."/>
            <person name="Mckibben M.T.W."/>
            <person name="Barker M.S."/>
            <person name="Rieseberg L.H."/>
            <person name="Dlugosch K.M."/>
        </authorList>
    </citation>
    <scope>NUCLEOTIDE SEQUENCE</scope>
    <source>
        <strain evidence="8">CAN-66</strain>
        <tissue evidence="8">Leaf</tissue>
    </source>
</reference>
<name>A0AA38SWQ4_9ASTR</name>
<dbReference type="GO" id="GO:0003677">
    <property type="term" value="F:DNA binding"/>
    <property type="evidence" value="ECO:0007669"/>
    <property type="project" value="InterPro"/>
</dbReference>
<evidence type="ECO:0000313" key="9">
    <source>
        <dbReference type="Proteomes" id="UP001172457"/>
    </source>
</evidence>
<dbReference type="PANTHER" id="PTHR46148:SF57">
    <property type="entry name" value="OS12G0499874 PROTEIN"/>
    <property type="match status" value="1"/>
</dbReference>
<dbReference type="InterPro" id="IPR025830">
    <property type="entry name" value="DNA_bnd_dom_ovate"/>
</dbReference>
<feature type="compositionally biased region" description="Polar residues" evidence="6">
    <location>
        <begin position="27"/>
        <end position="41"/>
    </location>
</feature>
<feature type="compositionally biased region" description="Basic residues" evidence="6">
    <location>
        <begin position="74"/>
        <end position="92"/>
    </location>
</feature>
<keyword evidence="3" id="KW-0805">Transcription regulation</keyword>
<dbReference type="AlphaFoldDB" id="A0AA38SWQ4"/>
<keyword evidence="5" id="KW-0539">Nucleus</keyword>
<proteinExistence type="predicted"/>
<comment type="caution">
    <text evidence="8">The sequence shown here is derived from an EMBL/GenBank/DDBJ whole genome shotgun (WGS) entry which is preliminary data.</text>
</comment>
<dbReference type="GO" id="GO:0045892">
    <property type="term" value="P:negative regulation of DNA-templated transcription"/>
    <property type="evidence" value="ECO:0007669"/>
    <property type="project" value="UniProtKB-ARBA"/>
</dbReference>
<dbReference type="InterPro" id="IPR006458">
    <property type="entry name" value="Ovate_C"/>
</dbReference>
<protein>
    <recommendedName>
        <fullName evidence="7">OVATE domain-containing protein</fullName>
    </recommendedName>
</protein>
<feature type="region of interest" description="Disordered" evidence="6">
    <location>
        <begin position="27"/>
        <end position="136"/>
    </location>
</feature>
<evidence type="ECO:0000259" key="7">
    <source>
        <dbReference type="PROSITE" id="PS51754"/>
    </source>
</evidence>
<evidence type="ECO:0000256" key="4">
    <source>
        <dbReference type="ARBA" id="ARBA00023163"/>
    </source>
</evidence>
<evidence type="ECO:0000256" key="2">
    <source>
        <dbReference type="ARBA" id="ARBA00022491"/>
    </source>
</evidence>
<feature type="compositionally biased region" description="Polar residues" evidence="6">
    <location>
        <begin position="113"/>
        <end position="124"/>
    </location>
</feature>
<dbReference type="EMBL" id="JARYMX010000006">
    <property type="protein sequence ID" value="KAJ9543331.1"/>
    <property type="molecule type" value="Genomic_DNA"/>
</dbReference>
<keyword evidence="2" id="KW-0678">Repressor</keyword>
<evidence type="ECO:0000313" key="8">
    <source>
        <dbReference type="EMBL" id="KAJ9543331.1"/>
    </source>
</evidence>
<dbReference type="Pfam" id="PF04844">
    <property type="entry name" value="Ovate"/>
    <property type="match status" value="1"/>
</dbReference>